<dbReference type="InterPro" id="IPR023485">
    <property type="entry name" value="Ptyr_pPase"/>
</dbReference>
<dbReference type="AlphaFoldDB" id="E2B005"/>
<name>E2B005_CAMFO</name>
<dbReference type="PRINTS" id="PR00719">
    <property type="entry name" value="LMWPTPASE"/>
</dbReference>
<keyword evidence="2" id="KW-0378">Hydrolase</keyword>
<feature type="active site" evidence="4">
    <location>
        <position position="17"/>
    </location>
</feature>
<dbReference type="InterPro" id="IPR036196">
    <property type="entry name" value="Ptyr_pPase_sf"/>
</dbReference>
<feature type="active site" description="Nucleophile" evidence="4">
    <location>
        <position position="11"/>
    </location>
</feature>
<dbReference type="EMBL" id="GL444292">
    <property type="protein sequence ID" value="EFN60981.1"/>
    <property type="molecule type" value="Genomic_DNA"/>
</dbReference>
<organism evidence="7">
    <name type="scientific">Camponotus floridanus</name>
    <name type="common">Florida carpenter ant</name>
    <dbReference type="NCBI Taxonomy" id="104421"/>
    <lineage>
        <taxon>Eukaryota</taxon>
        <taxon>Metazoa</taxon>
        <taxon>Ecdysozoa</taxon>
        <taxon>Arthropoda</taxon>
        <taxon>Hexapoda</taxon>
        <taxon>Insecta</taxon>
        <taxon>Pterygota</taxon>
        <taxon>Neoptera</taxon>
        <taxon>Endopterygota</taxon>
        <taxon>Hymenoptera</taxon>
        <taxon>Apocrita</taxon>
        <taxon>Aculeata</taxon>
        <taxon>Formicoidea</taxon>
        <taxon>Formicidae</taxon>
        <taxon>Formicinae</taxon>
        <taxon>Camponotus</taxon>
    </lineage>
</organism>
<evidence type="ECO:0000313" key="7">
    <source>
        <dbReference type="Proteomes" id="UP000000311"/>
    </source>
</evidence>
<dbReference type="PANTHER" id="PTHR11717">
    <property type="entry name" value="LOW MOLECULAR WEIGHT PROTEIN TYROSINE PHOSPHATASE"/>
    <property type="match status" value="1"/>
</dbReference>
<dbReference type="InParanoid" id="E2B005"/>
<feature type="domain" description="Phosphotyrosine protein phosphatase I" evidence="5">
    <location>
        <begin position="5"/>
        <end position="122"/>
    </location>
</feature>
<dbReference type="Gene3D" id="3.40.50.2300">
    <property type="match status" value="1"/>
</dbReference>
<evidence type="ECO:0000259" key="5">
    <source>
        <dbReference type="SMART" id="SM00226"/>
    </source>
</evidence>
<evidence type="ECO:0000256" key="4">
    <source>
        <dbReference type="PIRSR" id="PIRSR617867-1"/>
    </source>
</evidence>
<dbReference type="Pfam" id="PF01451">
    <property type="entry name" value="LMWPc"/>
    <property type="match status" value="1"/>
</dbReference>
<proteinExistence type="inferred from homology"/>
<accession>E2B005</accession>
<dbReference type="OMA" id="IMHELTL"/>
<evidence type="ECO:0000313" key="6">
    <source>
        <dbReference type="EMBL" id="EFN60981.1"/>
    </source>
</evidence>
<dbReference type="Proteomes" id="UP000000311">
    <property type="component" value="Unassembled WGS sequence"/>
</dbReference>
<evidence type="ECO:0000256" key="3">
    <source>
        <dbReference type="ARBA" id="ARBA00022912"/>
    </source>
</evidence>
<dbReference type="GO" id="GO:0004725">
    <property type="term" value="F:protein tyrosine phosphatase activity"/>
    <property type="evidence" value="ECO:0007669"/>
    <property type="project" value="InterPro"/>
</dbReference>
<dbReference type="OrthoDB" id="3388at2759"/>
<evidence type="ECO:0000256" key="1">
    <source>
        <dbReference type="ARBA" id="ARBA00011063"/>
    </source>
</evidence>
<dbReference type="InterPro" id="IPR017867">
    <property type="entry name" value="Tyr_phospatase_low_mol_wt"/>
</dbReference>
<dbReference type="PANTHER" id="PTHR11717:SF7">
    <property type="entry name" value="LOW MOLECULAR WEIGHT PHOSPHOTYROSINE PROTEIN PHOSPHATASE"/>
    <property type="match status" value="1"/>
</dbReference>
<dbReference type="InterPro" id="IPR050438">
    <property type="entry name" value="LMW_PTPase"/>
</dbReference>
<dbReference type="SMART" id="SM00226">
    <property type="entry name" value="LMWPc"/>
    <property type="match status" value="1"/>
</dbReference>
<comment type="similarity">
    <text evidence="1">Belongs to the low molecular weight phosphotyrosine protein phosphatase family.</text>
</comment>
<keyword evidence="7" id="KW-1185">Reference proteome</keyword>
<dbReference type="CDD" id="cd16343">
    <property type="entry name" value="LMWPTP"/>
    <property type="match status" value="1"/>
</dbReference>
<keyword evidence="3" id="KW-0904">Protein phosphatase</keyword>
<evidence type="ECO:0000256" key="2">
    <source>
        <dbReference type="ARBA" id="ARBA00022801"/>
    </source>
</evidence>
<gene>
    <name evidence="6" type="ORF">EAG_11631</name>
</gene>
<dbReference type="SUPFAM" id="SSF52788">
    <property type="entry name" value="Phosphotyrosine protein phosphatases I"/>
    <property type="match status" value="1"/>
</dbReference>
<sequence>MVQKKKVLMVCLGNSCRSPMAEAVFQDQVQKMGLSDFWEVESAAILDYHIGNAPEPRAMSTLQKEGITNYSHIARQITKNDFYKFDWIFGMDKDIMHELTLEVLDLRQPFNKLQGACAHFWK</sequence>
<dbReference type="STRING" id="104421.E2B005"/>
<protein>
    <submittedName>
        <fullName evidence="6">Low molecular weight phosphotyrosine protein phosphatase 1</fullName>
    </submittedName>
</protein>
<reference evidence="6 7" key="1">
    <citation type="journal article" date="2010" name="Science">
        <title>Genomic comparison of the ants Camponotus floridanus and Harpegnathos saltator.</title>
        <authorList>
            <person name="Bonasio R."/>
            <person name="Zhang G."/>
            <person name="Ye C."/>
            <person name="Mutti N.S."/>
            <person name="Fang X."/>
            <person name="Qin N."/>
            <person name="Donahue G."/>
            <person name="Yang P."/>
            <person name="Li Q."/>
            <person name="Li C."/>
            <person name="Zhang P."/>
            <person name="Huang Z."/>
            <person name="Berger S.L."/>
            <person name="Reinberg D."/>
            <person name="Wang J."/>
            <person name="Liebig J."/>
        </authorList>
    </citation>
    <scope>NUCLEOTIDE SEQUENCE [LARGE SCALE GENOMIC DNA]</scope>
    <source>
        <strain evidence="7">C129</strain>
    </source>
</reference>